<dbReference type="Gene3D" id="2.60.40.1120">
    <property type="entry name" value="Carboxypeptidase-like, regulatory domain"/>
    <property type="match status" value="1"/>
</dbReference>
<dbReference type="EMBL" id="CP043839">
    <property type="protein sequence ID" value="WOF11538.1"/>
    <property type="molecule type" value="Genomic_DNA"/>
</dbReference>
<evidence type="ECO:0000256" key="7">
    <source>
        <dbReference type="PROSITE-ProRule" id="PRU01360"/>
    </source>
</evidence>
<evidence type="ECO:0000256" key="6">
    <source>
        <dbReference type="ARBA" id="ARBA00023237"/>
    </source>
</evidence>
<evidence type="ECO:0000256" key="3">
    <source>
        <dbReference type="ARBA" id="ARBA00022452"/>
    </source>
</evidence>
<evidence type="ECO:0000256" key="2">
    <source>
        <dbReference type="ARBA" id="ARBA00022448"/>
    </source>
</evidence>
<dbReference type="InterPro" id="IPR023997">
    <property type="entry name" value="TonB-dep_OMP_SusC/RagA_CS"/>
</dbReference>
<keyword evidence="4 7" id="KW-0812">Transmembrane</keyword>
<evidence type="ECO:0000313" key="12">
    <source>
        <dbReference type="EMBL" id="WOF11538.1"/>
    </source>
</evidence>
<dbReference type="Pfam" id="PF07715">
    <property type="entry name" value="Plug"/>
    <property type="match status" value="1"/>
</dbReference>
<evidence type="ECO:0000313" key="14">
    <source>
        <dbReference type="Proteomes" id="UP001302374"/>
    </source>
</evidence>
<dbReference type="InterPro" id="IPR036942">
    <property type="entry name" value="Beta-barrel_TonB_sf"/>
</dbReference>
<keyword evidence="2 7" id="KW-0813">Transport</keyword>
<dbReference type="Gene3D" id="2.40.170.20">
    <property type="entry name" value="TonB-dependent receptor, beta-barrel domain"/>
    <property type="match status" value="1"/>
</dbReference>
<dbReference type="Proteomes" id="UP000576368">
    <property type="component" value="Unassembled WGS sequence"/>
</dbReference>
<dbReference type="InterPro" id="IPR008969">
    <property type="entry name" value="CarboxyPept-like_regulatory"/>
</dbReference>
<dbReference type="NCBIfam" id="TIGR04056">
    <property type="entry name" value="OMP_RagA_SusC"/>
    <property type="match status" value="1"/>
</dbReference>
<evidence type="ECO:0000259" key="9">
    <source>
        <dbReference type="Pfam" id="PF07660"/>
    </source>
</evidence>
<name>A0A7X6BLK6_9BACT</name>
<comment type="similarity">
    <text evidence="7">Belongs to the TonB-dependent receptor family.</text>
</comment>
<dbReference type="SUPFAM" id="SSF49464">
    <property type="entry name" value="Carboxypeptidase regulatory domain-like"/>
    <property type="match status" value="1"/>
</dbReference>
<dbReference type="Proteomes" id="UP001302374">
    <property type="component" value="Chromosome"/>
</dbReference>
<comment type="subcellular location">
    <subcellularLocation>
        <location evidence="1 7">Cell outer membrane</location>
        <topology evidence="1 7">Multi-pass membrane protein</topology>
    </subcellularLocation>
</comment>
<dbReference type="InterPro" id="IPR012910">
    <property type="entry name" value="Plug_dom"/>
</dbReference>
<dbReference type="Pfam" id="PF13715">
    <property type="entry name" value="CarbopepD_reg_2"/>
    <property type="match status" value="1"/>
</dbReference>
<protein>
    <submittedName>
        <fullName evidence="12">SusC/RagA family TonB-linked outer membrane protein</fullName>
    </submittedName>
    <submittedName>
        <fullName evidence="11">TonB-linked SusC/RagA family outer membrane protein</fullName>
    </submittedName>
</protein>
<dbReference type="SUPFAM" id="SSF56935">
    <property type="entry name" value="Porins"/>
    <property type="match status" value="1"/>
</dbReference>
<keyword evidence="8" id="KW-1133">Transmembrane helix</keyword>
<dbReference type="RefSeq" id="WP_168044470.1">
    <property type="nucleotide sequence ID" value="NZ_BMPA01000011.1"/>
</dbReference>
<sequence length="1192" mass="134769">MEKNGKCRYYLPEKWRFLKGLTRLLMLICLVNMPVHVFSQEKRFSFEFTNVPVSTVFLSIEKNSDYSFVYNSQELQKIGLKDYKFENTTVREILETCLKGSDLVYEIRDKHIVIRRASGNDQGKKMVLVRGQVSGVDSVGLPGVTVLIKGTTTGVTTDHKGYYSIFVPQQEKAVLVFSFMGMKQQEIRYTGEEVINVMMEEDLKTVEEVVVTGYQNIRKTDMVGSAQRINRDELFFDGTNSLEQMLQGKLAGTVVNNTSGLVGSRQKVRVRGTSTLLGNQEPVWVVDGIIQEDPLPFKAQEFSSTGAISSDNFDMVRDFVGNAISWLNPNDIENITVLKDASATVLYGVKAANGVIVITTRKGTQGRMSVNYSGNFSISSRLTYDKMHLMNSKERIDASREIYSNRVVYNGRTLEEVGYEGVLKKYLNKEITYDMFDAEVKYLESVNTDWFDLLYRNPFNHSHSLSISGGTDKVDYYWSLSVKDNKGAAKGNDLRSYSSLMKMTFRLGDKIIVNAQLNGDYTKTDGFYQVNPYQYARTTSRAIPCFNEDGTYFFYPSKTNTKMMSYNVLNELDNTGNKNHKKSLGTTVGLRYTIMSGLNFETLLGLAYSGTTGESYASERSFYIANKRGYDYGLFGSESTEYKSSQLPHGGELNTTNDQNLTLTWRNTIAYDHVFGEKHRLGVFAGVECRSSKYDGTSETTYGYFPDRGKTVTLPPLQYTSGTAKFDNPIYLSMKKNIVDKKSNYMSYFGSLTYSFSERYVVTGSIRSDASNRFGQDTKHRFLPTWSIGGVWHVTNESWMQTQNFFNELSFRATYGWQGNVAENYGPNLVAQISGLEYYTKEYQLKVKSLPYGDLRWEKTKTVNLGIDIGLLKNRLMLTAEYYNKKTEDVILNKEVAYEYGVSSMPINGGDLHNKGWELNVNMTLVRTKNFLWNLSFNTSKNYNKMDSKTEQNKNWRSAASGRLAKEGYAVSSIWTFEFTGLTNEGRPTFYIPTIEELPEGIKDATAFMKYSGTLEPDFAGGISTSLRYKTLTLAASFNVNIGSKRFLEALFPESMVNDAPSAYSNLSKELLGRWKNAGDEDRTNIPTFPSAGLSSTPRDCVVASEYLYRMYNYSDIRVVDGSFFRCNNISLSYTFPEKIVKQLYLTHLALTAGVSNPFIIVSKDYKGVDPEVATGSQPIVRTYSLGLNISF</sequence>
<evidence type="ECO:0000256" key="1">
    <source>
        <dbReference type="ARBA" id="ARBA00004571"/>
    </source>
</evidence>
<dbReference type="AlphaFoldDB" id="A0A7X6BLK6"/>
<reference evidence="12 14" key="1">
    <citation type="submission" date="2019-09" db="EMBL/GenBank/DDBJ databases">
        <title>Butyricimonas paravirosa DSM 105722 (=214-4 = JCM 18677 = CCUG 65563).</title>
        <authorList>
            <person name="Le Roy T."/>
            <person name="Cani P.D."/>
        </authorList>
    </citation>
    <scope>NUCLEOTIDE SEQUENCE [LARGE SCALE GENOMIC DNA]</scope>
    <source>
        <strain evidence="12 14">DSM 105722</strain>
    </source>
</reference>
<evidence type="ECO:0000256" key="4">
    <source>
        <dbReference type="ARBA" id="ARBA00022692"/>
    </source>
</evidence>
<organism evidence="11 13">
    <name type="scientific">Butyricimonas paravirosa</name>
    <dbReference type="NCBI Taxonomy" id="1472417"/>
    <lineage>
        <taxon>Bacteria</taxon>
        <taxon>Pseudomonadati</taxon>
        <taxon>Bacteroidota</taxon>
        <taxon>Bacteroidia</taxon>
        <taxon>Bacteroidales</taxon>
        <taxon>Odoribacteraceae</taxon>
        <taxon>Butyricimonas</taxon>
    </lineage>
</organism>
<dbReference type="InterPro" id="IPR037066">
    <property type="entry name" value="Plug_dom_sf"/>
</dbReference>
<keyword evidence="5 7" id="KW-0472">Membrane</keyword>
<dbReference type="EMBL" id="JAATLI010000012">
    <property type="protein sequence ID" value="NJC19618.1"/>
    <property type="molecule type" value="Genomic_DNA"/>
</dbReference>
<feature type="transmembrane region" description="Helical" evidence="8">
    <location>
        <begin position="21"/>
        <end position="39"/>
    </location>
</feature>
<keyword evidence="14" id="KW-1185">Reference proteome</keyword>
<proteinExistence type="inferred from homology"/>
<dbReference type="NCBIfam" id="TIGR04057">
    <property type="entry name" value="SusC_RagA_signa"/>
    <property type="match status" value="1"/>
</dbReference>
<feature type="domain" description="TonB-dependent receptor plug" evidence="10">
    <location>
        <begin position="219"/>
        <end position="355"/>
    </location>
</feature>
<reference evidence="11 13" key="2">
    <citation type="submission" date="2020-03" db="EMBL/GenBank/DDBJ databases">
        <title>Genomic Encyclopedia of Type Strains, Phase IV (KMG-IV): sequencing the most valuable type-strain genomes for metagenomic binning, comparative biology and taxonomic classification.</title>
        <authorList>
            <person name="Goeker M."/>
        </authorList>
    </citation>
    <scope>NUCLEOTIDE SEQUENCE [LARGE SCALE GENOMIC DNA]</scope>
    <source>
        <strain evidence="11 13">DSM 105722</strain>
    </source>
</reference>
<dbReference type="InterPro" id="IPR023996">
    <property type="entry name" value="TonB-dep_OMP_SusC/RagA"/>
</dbReference>
<dbReference type="InterPro" id="IPR039426">
    <property type="entry name" value="TonB-dep_rcpt-like"/>
</dbReference>
<dbReference type="Gene3D" id="2.170.130.10">
    <property type="entry name" value="TonB-dependent receptor, plug domain"/>
    <property type="match status" value="1"/>
</dbReference>
<evidence type="ECO:0000256" key="5">
    <source>
        <dbReference type="ARBA" id="ARBA00023136"/>
    </source>
</evidence>
<evidence type="ECO:0000313" key="13">
    <source>
        <dbReference type="Proteomes" id="UP000576368"/>
    </source>
</evidence>
<dbReference type="Pfam" id="PF07660">
    <property type="entry name" value="STN"/>
    <property type="match status" value="1"/>
</dbReference>
<dbReference type="GeneID" id="86890489"/>
<keyword evidence="6 7" id="KW-0998">Cell outer membrane</keyword>
<keyword evidence="3 7" id="KW-1134">Transmembrane beta strand</keyword>
<dbReference type="InterPro" id="IPR011662">
    <property type="entry name" value="Secretin/TonB_short_N"/>
</dbReference>
<dbReference type="PROSITE" id="PS52016">
    <property type="entry name" value="TONB_DEPENDENT_REC_3"/>
    <property type="match status" value="1"/>
</dbReference>
<dbReference type="GO" id="GO:0009279">
    <property type="term" value="C:cell outer membrane"/>
    <property type="evidence" value="ECO:0007669"/>
    <property type="project" value="UniProtKB-SubCell"/>
</dbReference>
<evidence type="ECO:0000256" key="8">
    <source>
        <dbReference type="SAM" id="Phobius"/>
    </source>
</evidence>
<gene>
    <name evidence="12" type="ORF">F1644_04290</name>
    <name evidence="11" type="ORF">GGR15_003254</name>
</gene>
<evidence type="ECO:0000313" key="11">
    <source>
        <dbReference type="EMBL" id="NJC19618.1"/>
    </source>
</evidence>
<feature type="domain" description="Secretin/TonB short N-terminal" evidence="9">
    <location>
        <begin position="66"/>
        <end position="117"/>
    </location>
</feature>
<evidence type="ECO:0000259" key="10">
    <source>
        <dbReference type="Pfam" id="PF07715"/>
    </source>
</evidence>
<accession>A0A7X6BLK6</accession>